<dbReference type="SUPFAM" id="SSF88946">
    <property type="entry name" value="Sigma2 domain of RNA polymerase sigma factors"/>
    <property type="match status" value="1"/>
</dbReference>
<dbReference type="Pfam" id="PF04542">
    <property type="entry name" value="Sigma70_r2"/>
    <property type="match status" value="1"/>
</dbReference>
<dbReference type="GO" id="GO:0006352">
    <property type="term" value="P:DNA-templated transcription initiation"/>
    <property type="evidence" value="ECO:0007669"/>
    <property type="project" value="InterPro"/>
</dbReference>
<keyword evidence="3" id="KW-1185">Reference proteome</keyword>
<feature type="domain" description="RNA polymerase sigma-70 region 2" evidence="1">
    <location>
        <begin position="13"/>
        <end position="76"/>
    </location>
</feature>
<dbReference type="InterPro" id="IPR007627">
    <property type="entry name" value="RNA_pol_sigma70_r2"/>
</dbReference>
<reference evidence="2 3" key="1">
    <citation type="submission" date="2016-10" db="EMBL/GenBank/DDBJ databases">
        <authorList>
            <person name="de Groot N.N."/>
        </authorList>
    </citation>
    <scope>NUCLEOTIDE SEQUENCE [LARGE SCALE GENOMIC DNA]</scope>
    <source>
        <strain evidence="2 3">DSM 19219</strain>
    </source>
</reference>
<name>A0A1H2SAC9_9GAMM</name>
<evidence type="ECO:0000313" key="3">
    <source>
        <dbReference type="Proteomes" id="UP000198500"/>
    </source>
</evidence>
<evidence type="ECO:0000313" key="2">
    <source>
        <dbReference type="EMBL" id="SDW28418.1"/>
    </source>
</evidence>
<proteinExistence type="predicted"/>
<dbReference type="Proteomes" id="UP000198500">
    <property type="component" value="Unassembled WGS sequence"/>
</dbReference>
<protein>
    <submittedName>
        <fullName evidence="2">RNA polymerase sigma-70 factor, ECF subfamily</fullName>
    </submittedName>
</protein>
<dbReference type="InterPro" id="IPR013325">
    <property type="entry name" value="RNA_pol_sigma_r2"/>
</dbReference>
<gene>
    <name evidence="2" type="ORF">SAMN05443545_101511</name>
</gene>
<accession>A0A1H2SAC9</accession>
<dbReference type="RefSeq" id="WP_092567905.1">
    <property type="nucleotide sequence ID" value="NZ_BMXH01000001.1"/>
</dbReference>
<dbReference type="OrthoDB" id="9782108at2"/>
<dbReference type="AlphaFoldDB" id="A0A1H2SAC9"/>
<evidence type="ECO:0000259" key="1">
    <source>
        <dbReference type="Pfam" id="PF04542"/>
    </source>
</evidence>
<dbReference type="EMBL" id="FNNI01000001">
    <property type="protein sequence ID" value="SDW28418.1"/>
    <property type="molecule type" value="Genomic_DNA"/>
</dbReference>
<organism evidence="2 3">
    <name type="scientific">Aidingimonas halophila</name>
    <dbReference type="NCBI Taxonomy" id="574349"/>
    <lineage>
        <taxon>Bacteria</taxon>
        <taxon>Pseudomonadati</taxon>
        <taxon>Pseudomonadota</taxon>
        <taxon>Gammaproteobacteria</taxon>
        <taxon>Oceanospirillales</taxon>
        <taxon>Halomonadaceae</taxon>
        <taxon>Aidingimonas</taxon>
    </lineage>
</organism>
<dbReference type="Gene3D" id="1.10.1740.10">
    <property type="match status" value="1"/>
</dbReference>
<sequence length="103" mass="11934">MTEYDERMRRLAAVRPRLVSFARLQLRDAAMAEDAVQEAIATAIDKNDTFSARSGYETWVFGILKYKILDALKTQKQYATWQPFDEALEEDNVRFAALTRPTR</sequence>
<dbReference type="GO" id="GO:0003700">
    <property type="term" value="F:DNA-binding transcription factor activity"/>
    <property type="evidence" value="ECO:0007669"/>
    <property type="project" value="InterPro"/>
</dbReference>
<dbReference type="STRING" id="574349.SAMN05443545_101511"/>